<dbReference type="InterPro" id="IPR015421">
    <property type="entry name" value="PyrdxlP-dep_Trfase_major"/>
</dbReference>
<evidence type="ECO:0000256" key="3">
    <source>
        <dbReference type="RuleBase" id="RU004508"/>
    </source>
</evidence>
<dbReference type="OrthoDB" id="9810913at2"/>
<evidence type="ECO:0000256" key="2">
    <source>
        <dbReference type="PIRSR" id="PIRSR000390-2"/>
    </source>
</evidence>
<dbReference type="EMBL" id="FNHF01000003">
    <property type="protein sequence ID" value="SDM56403.1"/>
    <property type="molecule type" value="Genomic_DNA"/>
</dbReference>
<dbReference type="InterPro" id="IPR015422">
    <property type="entry name" value="PyrdxlP-dep_Trfase_small"/>
</dbReference>
<dbReference type="RefSeq" id="WP_074599986.1">
    <property type="nucleotide sequence ID" value="NZ_FNHF01000003.1"/>
</dbReference>
<dbReference type="InterPro" id="IPR000653">
    <property type="entry name" value="DegT/StrS_aminotransferase"/>
</dbReference>
<accession>A0A1G9U9A5</accession>
<evidence type="ECO:0000256" key="1">
    <source>
        <dbReference type="PIRSR" id="PIRSR000390-1"/>
    </source>
</evidence>
<dbReference type="Proteomes" id="UP000182347">
    <property type="component" value="Unassembled WGS sequence"/>
</dbReference>
<dbReference type="Pfam" id="PF01041">
    <property type="entry name" value="DegT_DnrJ_EryC1"/>
    <property type="match status" value="1"/>
</dbReference>
<dbReference type="InterPro" id="IPR015424">
    <property type="entry name" value="PyrdxlP-dep_Trfase"/>
</dbReference>
<dbReference type="GO" id="GO:0030170">
    <property type="term" value="F:pyridoxal phosphate binding"/>
    <property type="evidence" value="ECO:0007669"/>
    <property type="project" value="TreeGrafter"/>
</dbReference>
<dbReference type="GO" id="GO:0008483">
    <property type="term" value="F:transaminase activity"/>
    <property type="evidence" value="ECO:0007669"/>
    <property type="project" value="TreeGrafter"/>
</dbReference>
<organism evidence="4 5">
    <name type="scientific">Sediminibacillus halophilus</name>
    <dbReference type="NCBI Taxonomy" id="482461"/>
    <lineage>
        <taxon>Bacteria</taxon>
        <taxon>Bacillati</taxon>
        <taxon>Bacillota</taxon>
        <taxon>Bacilli</taxon>
        <taxon>Bacillales</taxon>
        <taxon>Bacillaceae</taxon>
        <taxon>Sediminibacillus</taxon>
    </lineage>
</organism>
<dbReference type="PANTHER" id="PTHR30244:SF42">
    <property type="entry name" value="UDP-2-ACETAMIDO-2-DEOXY-3-OXO-D-GLUCURONATE AMINOTRANSFERASE"/>
    <property type="match status" value="1"/>
</dbReference>
<dbReference type="PIRSF" id="PIRSF000390">
    <property type="entry name" value="PLP_StrS"/>
    <property type="match status" value="1"/>
</dbReference>
<keyword evidence="2 3" id="KW-0663">Pyridoxal phosphate</keyword>
<keyword evidence="5" id="KW-1185">Reference proteome</keyword>
<evidence type="ECO:0000313" key="5">
    <source>
        <dbReference type="Proteomes" id="UP000182347"/>
    </source>
</evidence>
<dbReference type="GO" id="GO:0000271">
    <property type="term" value="P:polysaccharide biosynthetic process"/>
    <property type="evidence" value="ECO:0007669"/>
    <property type="project" value="TreeGrafter"/>
</dbReference>
<feature type="modified residue" description="N6-(pyridoxal phosphate)lysine" evidence="2">
    <location>
        <position position="191"/>
    </location>
</feature>
<dbReference type="PANTHER" id="PTHR30244">
    <property type="entry name" value="TRANSAMINASE"/>
    <property type="match status" value="1"/>
</dbReference>
<dbReference type="STRING" id="482461.SAMN05216244_2919"/>
<dbReference type="Gene3D" id="3.90.1150.10">
    <property type="entry name" value="Aspartate Aminotransferase, domain 1"/>
    <property type="match status" value="1"/>
</dbReference>
<gene>
    <name evidence="4" type="ORF">SAMN05216244_2919</name>
</gene>
<dbReference type="SUPFAM" id="SSF53383">
    <property type="entry name" value="PLP-dependent transferases"/>
    <property type="match status" value="1"/>
</dbReference>
<evidence type="ECO:0000313" key="4">
    <source>
        <dbReference type="EMBL" id="SDM56403.1"/>
    </source>
</evidence>
<protein>
    <submittedName>
        <fullName evidence="4">dTDP-4-amino-4,6-dideoxygalactose transaminase</fullName>
    </submittedName>
</protein>
<name>A0A1G9U9A5_9BACI</name>
<sequence>MQFRDLKTQYKQNKSEIDSAIQEVLISSQFIGGKQVRELEQRLAEYVGVKHCISCANGTDALSLVLMAWGIKEGDAVFVPDFTFFSTGEVVSFNGATPVFVDVDEKTFNLDPEKLIRAIEKVSSEGILKPRAVIPVDLFGLPANYNQIENIANHYNLLVLEDGAQGFGGNINGKMACSFGDAATTSFFPAKPLGCYGDGGAIFTNDDKTAELLNSYKVHGKGYNKYDNVRIGVNSRLDSIQAAILQIKLKAFKEHELDGVNKAYQLYTKILKNIVQTPYIPEGYYSSFAQYTIKLESKEERDGLQEKLRENDIPSMIYYVKPMHRQQAFSNQIHKEEDFRVTNELCDTVLSLPMHPYLKEEEVEEVCSVIKEYMFKRKK</sequence>
<feature type="active site" description="Proton acceptor" evidence="1">
    <location>
        <position position="191"/>
    </location>
</feature>
<dbReference type="CDD" id="cd00616">
    <property type="entry name" value="AHBA_syn"/>
    <property type="match status" value="1"/>
</dbReference>
<dbReference type="Gene3D" id="3.40.640.10">
    <property type="entry name" value="Type I PLP-dependent aspartate aminotransferase-like (Major domain)"/>
    <property type="match status" value="1"/>
</dbReference>
<reference evidence="5" key="1">
    <citation type="submission" date="2016-10" db="EMBL/GenBank/DDBJ databases">
        <authorList>
            <person name="Varghese N."/>
            <person name="Submissions S."/>
        </authorList>
    </citation>
    <scope>NUCLEOTIDE SEQUENCE [LARGE SCALE GENOMIC DNA]</scope>
    <source>
        <strain evidence="5">CGMCC 1.6199</strain>
    </source>
</reference>
<dbReference type="AlphaFoldDB" id="A0A1G9U9A5"/>
<comment type="similarity">
    <text evidence="3">Belongs to the DegT/DnrJ/EryC1 family.</text>
</comment>
<proteinExistence type="inferred from homology"/>